<evidence type="ECO:0000256" key="1">
    <source>
        <dbReference type="SAM" id="MobiDB-lite"/>
    </source>
</evidence>
<reference evidence="2 3" key="1">
    <citation type="submission" date="2021-12" db="EMBL/GenBank/DDBJ databases">
        <title>Discovery of the Pendulisporaceae a myxobacterial family with distinct sporulation behavior and unique specialized metabolism.</title>
        <authorList>
            <person name="Garcia R."/>
            <person name="Popoff A."/>
            <person name="Bader C.D."/>
            <person name="Loehr J."/>
            <person name="Walesch S."/>
            <person name="Walt C."/>
            <person name="Boldt J."/>
            <person name="Bunk B."/>
            <person name="Haeckl F.J.F.P.J."/>
            <person name="Gunesch A.P."/>
            <person name="Birkelbach J."/>
            <person name="Nuebel U."/>
            <person name="Pietschmann T."/>
            <person name="Bach T."/>
            <person name="Mueller R."/>
        </authorList>
    </citation>
    <scope>NUCLEOTIDE SEQUENCE [LARGE SCALE GENOMIC DNA]</scope>
    <source>
        <strain evidence="2 3">MSr11954</strain>
    </source>
</reference>
<evidence type="ECO:0008006" key="4">
    <source>
        <dbReference type="Google" id="ProtNLM"/>
    </source>
</evidence>
<name>A0ABZ2M4D1_9BACT</name>
<evidence type="ECO:0000313" key="2">
    <source>
        <dbReference type="EMBL" id="WXB16876.1"/>
    </source>
</evidence>
<proteinExistence type="predicted"/>
<evidence type="ECO:0000313" key="3">
    <source>
        <dbReference type="Proteomes" id="UP001370348"/>
    </source>
</evidence>
<gene>
    <name evidence="2" type="ORF">LZC94_06290</name>
</gene>
<dbReference type="EMBL" id="CP089984">
    <property type="protein sequence ID" value="WXB16876.1"/>
    <property type="molecule type" value="Genomic_DNA"/>
</dbReference>
<protein>
    <recommendedName>
        <fullName evidence="4">Circularly permuted type 2 ATP-grasp protein</fullName>
    </recommendedName>
</protein>
<feature type="compositionally biased region" description="Basic and acidic residues" evidence="1">
    <location>
        <begin position="195"/>
        <end position="208"/>
    </location>
</feature>
<organism evidence="2 3">
    <name type="scientific">Pendulispora albinea</name>
    <dbReference type="NCBI Taxonomy" id="2741071"/>
    <lineage>
        <taxon>Bacteria</taxon>
        <taxon>Pseudomonadati</taxon>
        <taxon>Myxococcota</taxon>
        <taxon>Myxococcia</taxon>
        <taxon>Myxococcales</taxon>
        <taxon>Sorangiineae</taxon>
        <taxon>Pendulisporaceae</taxon>
        <taxon>Pendulispora</taxon>
    </lineage>
</organism>
<feature type="region of interest" description="Disordered" evidence="1">
    <location>
        <begin position="194"/>
        <end position="215"/>
    </location>
</feature>
<accession>A0ABZ2M4D1</accession>
<sequence length="469" mass="51795">MLSRVPRALIDNYDELLVHAHRASTEEHLARKTIERSLLFRGRPVCNVLRPFFMTSALYAQVMRAATLVARGLTVVARRLAKDAAFRELLALTPEEEALVQLDPGEPTELLGRLDGFIGADGVIRFVEYNPVPAGVIETEELCETFAEMPIMRTLSQRHPMRSVPRTRHLIGEALRSTHARKGGKGCPNVAVLHAQRDPNGHGTDGKSSDAQPSEDSLLGIPEMIKVLDALIENGVTIRMLDPAEMRVEAGRLCAGDFSIDAVLIADWPSFLRTVPADAPFWGAIRSGGAWIINSAATAIVRGSKSVFTILSDPAHAHLFDPEVTEALARHVPWTRRVRAGKTSFEDRTVDLIPFIAEARERLVLKPADQYGGKDVVLGWETDEESFRRALKRAIAEPYVVQERVTSPWEDYPDAMSGELRFQTRISDVNPFIWNDEWAHGCSVRLSTSAITNVSAGVGSQTPIFLVDA</sequence>
<dbReference type="Proteomes" id="UP001370348">
    <property type="component" value="Chromosome"/>
</dbReference>
<dbReference type="SUPFAM" id="SSF56059">
    <property type="entry name" value="Glutathione synthetase ATP-binding domain-like"/>
    <property type="match status" value="1"/>
</dbReference>
<keyword evidence="3" id="KW-1185">Reference proteome</keyword>
<dbReference type="RefSeq" id="WP_394826506.1">
    <property type="nucleotide sequence ID" value="NZ_CP089984.1"/>
</dbReference>